<dbReference type="Pfam" id="PF11258">
    <property type="entry name" value="DUF3048"/>
    <property type="match status" value="1"/>
</dbReference>
<gene>
    <name evidence="5" type="ORF">DFO73_1289</name>
</gene>
<dbReference type="Proteomes" id="UP000247150">
    <property type="component" value="Unassembled WGS sequence"/>
</dbReference>
<feature type="signal peptide" evidence="2">
    <location>
        <begin position="1"/>
        <end position="25"/>
    </location>
</feature>
<comment type="caution">
    <text evidence="5">The sequence shown here is derived from an EMBL/GenBank/DDBJ whole genome shotgun (WGS) entry which is preliminary data.</text>
</comment>
<dbReference type="InterPro" id="IPR021416">
    <property type="entry name" value="DUF3048_N"/>
</dbReference>
<protein>
    <recommendedName>
        <fullName evidence="7">Lipoprotein YerB</fullName>
    </recommendedName>
</protein>
<dbReference type="EMBL" id="QGTW01000028">
    <property type="protein sequence ID" value="PWW17282.1"/>
    <property type="molecule type" value="Genomic_DNA"/>
</dbReference>
<evidence type="ECO:0008006" key="7">
    <source>
        <dbReference type="Google" id="ProtNLM"/>
    </source>
</evidence>
<dbReference type="RefSeq" id="WP_110067858.1">
    <property type="nucleotide sequence ID" value="NZ_QGTW01000028.1"/>
</dbReference>
<dbReference type="InterPro" id="IPR035328">
    <property type="entry name" value="DUF3048_C"/>
</dbReference>
<feature type="domain" description="DUF3048" evidence="4">
    <location>
        <begin position="226"/>
        <end position="333"/>
    </location>
</feature>
<evidence type="ECO:0000256" key="2">
    <source>
        <dbReference type="SAM" id="SignalP"/>
    </source>
</evidence>
<reference evidence="5 6" key="1">
    <citation type="submission" date="2018-05" db="EMBL/GenBank/DDBJ databases">
        <title>Freshwater and sediment microbial communities from various areas in North America, analyzing microbe dynamics in response to fracking.</title>
        <authorList>
            <person name="Lamendella R."/>
        </authorList>
    </citation>
    <scope>NUCLEOTIDE SEQUENCE [LARGE SCALE GENOMIC DNA]</scope>
    <source>
        <strain evidence="5 6">15_TX</strain>
    </source>
</reference>
<feature type="chain" id="PRO_5016141753" description="Lipoprotein YerB" evidence="2">
    <location>
        <begin position="26"/>
        <end position="352"/>
    </location>
</feature>
<proteinExistence type="predicted"/>
<dbReference type="SUPFAM" id="SSF159774">
    <property type="entry name" value="YerB-like"/>
    <property type="match status" value="1"/>
</dbReference>
<organism evidence="5 6">
    <name type="scientific">Cytobacillus oceanisediminis</name>
    <dbReference type="NCBI Taxonomy" id="665099"/>
    <lineage>
        <taxon>Bacteria</taxon>
        <taxon>Bacillati</taxon>
        <taxon>Bacillota</taxon>
        <taxon>Bacilli</taxon>
        <taxon>Bacillales</taxon>
        <taxon>Bacillaceae</taxon>
        <taxon>Cytobacillus</taxon>
    </lineage>
</organism>
<evidence type="ECO:0000256" key="1">
    <source>
        <dbReference type="SAM" id="MobiDB-lite"/>
    </source>
</evidence>
<dbReference type="PROSITE" id="PS51257">
    <property type="entry name" value="PROKAR_LIPOPROTEIN"/>
    <property type="match status" value="1"/>
</dbReference>
<dbReference type="AlphaFoldDB" id="A0A2V2ZCA7"/>
<dbReference type="InterPro" id="IPR023158">
    <property type="entry name" value="YerB-like_sf"/>
</dbReference>
<keyword evidence="2" id="KW-0732">Signal</keyword>
<evidence type="ECO:0000313" key="5">
    <source>
        <dbReference type="EMBL" id="PWW17282.1"/>
    </source>
</evidence>
<dbReference type="Gene3D" id="3.50.90.10">
    <property type="entry name" value="YerB-like"/>
    <property type="match status" value="1"/>
</dbReference>
<dbReference type="OrthoDB" id="9779102at2"/>
<sequence length="352" mass="38758">MLKRWIAVSAAAMLLVSGCSSKDKAEEPAKQETEKAEEATKGVSEEKELPFQFPLTGAGSESEADGRAVAVMVNNHPKARPQSGLDKADIVYEMLAEGDVTRFLAIFQSEQPEEIGPVRSARDYYIELAKGYDSLYIAHGYSPEAKALLDQGYVDSLNGIQYDGILFKRESFRKAPHNSYISFENVLKGAEQNHYSMVNAPASLAFLSKDEAKAIEGKAADSVMVSYLNNELFNVIYEYDEGLEKYKRYSNGELTADYHSGEPVLLDNIFIAEAEHKVVDTAGRRDINLTSGGRGYLLQKGKMTEVEWANKDGRILPVLNGKQAGLVPGKTWINIVPSSPGLEQTVSLESKQ</sequence>
<feature type="region of interest" description="Disordered" evidence="1">
    <location>
        <begin position="21"/>
        <end position="45"/>
    </location>
</feature>
<evidence type="ECO:0000313" key="6">
    <source>
        <dbReference type="Proteomes" id="UP000247150"/>
    </source>
</evidence>
<accession>A0A2V2ZCA7</accession>
<evidence type="ECO:0000259" key="4">
    <source>
        <dbReference type="Pfam" id="PF17479"/>
    </source>
</evidence>
<name>A0A2V2ZCA7_9BACI</name>
<feature type="domain" description="DUF3048" evidence="3">
    <location>
        <begin position="55"/>
        <end position="196"/>
    </location>
</feature>
<dbReference type="Pfam" id="PF17479">
    <property type="entry name" value="DUF3048_C"/>
    <property type="match status" value="1"/>
</dbReference>
<evidence type="ECO:0000259" key="3">
    <source>
        <dbReference type="Pfam" id="PF11258"/>
    </source>
</evidence>